<evidence type="ECO:0000313" key="1">
    <source>
        <dbReference type="EMBL" id="TYR35848.1"/>
    </source>
</evidence>
<dbReference type="InterPro" id="IPR025591">
    <property type="entry name" value="RloB"/>
</dbReference>
<protein>
    <submittedName>
        <fullName evidence="1">RloB domain-containing protein</fullName>
    </submittedName>
</protein>
<reference evidence="1 2" key="1">
    <citation type="submission" date="2019-08" db="EMBL/GenBank/DDBJ databases">
        <title>Phlebobacter frassis gen. nov. sp. nov., a new member of family Sphingobacteriaceae isolated from sand fly rearing media.</title>
        <authorList>
            <person name="Kakumanu M.L."/>
            <person name="Marayati B.F."/>
            <person name="Wada-Katsumata A."/>
            <person name="Wasserberg G."/>
            <person name="Schal C."/>
            <person name="Apperson C.S."/>
            <person name="Ponnusamy L."/>
        </authorList>
    </citation>
    <scope>NUCLEOTIDE SEQUENCE [LARGE SCALE GENOMIC DNA]</scope>
    <source>
        <strain evidence="1 2">SSI9</strain>
    </source>
</reference>
<evidence type="ECO:0000313" key="2">
    <source>
        <dbReference type="Proteomes" id="UP000322362"/>
    </source>
</evidence>
<accession>A0A5D4H596</accession>
<dbReference type="AlphaFoldDB" id="A0A5D4H596"/>
<keyword evidence="2" id="KW-1185">Reference proteome</keyword>
<gene>
    <name evidence="1" type="ORF">FXV77_12290</name>
</gene>
<dbReference type="RefSeq" id="WP_148919515.1">
    <property type="nucleotide sequence ID" value="NZ_VTAV01000007.1"/>
</dbReference>
<dbReference type="Pfam" id="PF13707">
    <property type="entry name" value="RloB"/>
    <property type="match status" value="1"/>
</dbReference>
<sequence>MKRRVVSHKRVLILCEGITEEVYAKTLRTAFLPRELQRTVTVDVVRHKKNDPLNLVAEAKERVKQAKKEKTPYADVWLFFDHDNSPHLQVVFEQVEKHGFHLAFTAISLEYWFILHFEDCGKAFRDGEECLRYLKKLWPIYHKTKLNHFEQLGGYVDQAIDRAERRENRNAGTPILEQQPYTSVHKLIAFFKELELKT</sequence>
<organism evidence="1 2">
    <name type="scientific">Sphingobacterium phlebotomi</name>
    <dbReference type="NCBI Taxonomy" id="2605433"/>
    <lineage>
        <taxon>Bacteria</taxon>
        <taxon>Pseudomonadati</taxon>
        <taxon>Bacteroidota</taxon>
        <taxon>Sphingobacteriia</taxon>
        <taxon>Sphingobacteriales</taxon>
        <taxon>Sphingobacteriaceae</taxon>
        <taxon>Sphingobacterium</taxon>
    </lineage>
</organism>
<proteinExistence type="predicted"/>
<dbReference type="EMBL" id="VTAV01000007">
    <property type="protein sequence ID" value="TYR35848.1"/>
    <property type="molecule type" value="Genomic_DNA"/>
</dbReference>
<name>A0A5D4H596_9SPHI</name>
<comment type="caution">
    <text evidence="1">The sequence shown here is derived from an EMBL/GenBank/DDBJ whole genome shotgun (WGS) entry which is preliminary data.</text>
</comment>
<dbReference type="Proteomes" id="UP000322362">
    <property type="component" value="Unassembled WGS sequence"/>
</dbReference>